<dbReference type="AlphaFoldDB" id="A0A261G2Q4"/>
<dbReference type="Proteomes" id="UP000216074">
    <property type="component" value="Unassembled WGS sequence"/>
</dbReference>
<gene>
    <name evidence="1" type="ORF">BHAP_0515</name>
</gene>
<protein>
    <submittedName>
        <fullName evidence="1">Uncharacterized protein</fullName>
    </submittedName>
</protein>
<accession>A0A261G2Q4</accession>
<sequence length="56" mass="6091">MAGSSALMLAAGSPLRSAWRIGSRSAWWFSLTERPLSERFLPRGISSGGFLSLRHA</sequence>
<keyword evidence="2" id="KW-1185">Reference proteome</keyword>
<evidence type="ECO:0000313" key="2">
    <source>
        <dbReference type="Proteomes" id="UP000216074"/>
    </source>
</evidence>
<organism evidence="1 2">
    <name type="scientific">Bifidobacterium hapali</name>
    <dbReference type="NCBI Taxonomy" id="1630172"/>
    <lineage>
        <taxon>Bacteria</taxon>
        <taxon>Bacillati</taxon>
        <taxon>Actinomycetota</taxon>
        <taxon>Actinomycetes</taxon>
        <taxon>Bifidobacteriales</taxon>
        <taxon>Bifidobacteriaceae</taxon>
        <taxon>Bifidobacterium</taxon>
    </lineage>
</organism>
<comment type="caution">
    <text evidence="1">The sequence shown here is derived from an EMBL/GenBank/DDBJ whole genome shotgun (WGS) entry which is preliminary data.</text>
</comment>
<reference evidence="1 2" key="1">
    <citation type="journal article" date="2017" name="BMC Genomics">
        <title>Comparative genomic and phylogenomic analyses of the Bifidobacteriaceae family.</title>
        <authorList>
            <person name="Lugli G.A."/>
            <person name="Milani C."/>
            <person name="Turroni F."/>
            <person name="Duranti S."/>
            <person name="Mancabelli L."/>
            <person name="Mangifesta M."/>
            <person name="Ferrario C."/>
            <person name="Modesto M."/>
            <person name="Mattarelli P."/>
            <person name="Jiri K."/>
            <person name="van Sinderen D."/>
            <person name="Ventura M."/>
        </authorList>
    </citation>
    <scope>NUCLEOTIDE SEQUENCE [LARGE SCALE GENOMIC DNA]</scope>
    <source>
        <strain evidence="1 2">DSM 100202</strain>
    </source>
</reference>
<name>A0A261G2Q4_9BIFI</name>
<dbReference type="EMBL" id="MWWY01000010">
    <property type="protein sequence ID" value="OZG65712.1"/>
    <property type="molecule type" value="Genomic_DNA"/>
</dbReference>
<evidence type="ECO:0000313" key="1">
    <source>
        <dbReference type="EMBL" id="OZG65712.1"/>
    </source>
</evidence>
<proteinExistence type="predicted"/>